<evidence type="ECO:0000256" key="1">
    <source>
        <dbReference type="ARBA" id="ARBA00022679"/>
    </source>
</evidence>
<dbReference type="HOGENOM" id="CLU_1309355_0_0_0"/>
<dbReference type="InterPro" id="IPR016181">
    <property type="entry name" value="Acyl_CoA_acyltransferase"/>
</dbReference>
<dbReference type="InterPro" id="IPR000182">
    <property type="entry name" value="GNAT_dom"/>
</dbReference>
<dbReference type="Proteomes" id="UP000001887">
    <property type="component" value="Chromosome"/>
</dbReference>
<name>D2QYE8_PIRSD</name>
<dbReference type="InterPro" id="IPR050680">
    <property type="entry name" value="YpeA/RimI_acetyltransf"/>
</dbReference>
<dbReference type="KEGG" id="psl:Psta_1687"/>
<dbReference type="OrthoDB" id="273614at2"/>
<keyword evidence="5" id="KW-1185">Reference proteome</keyword>
<dbReference type="Gene3D" id="3.40.630.30">
    <property type="match status" value="1"/>
</dbReference>
<dbReference type="Pfam" id="PF00583">
    <property type="entry name" value="Acetyltransf_1"/>
    <property type="match status" value="1"/>
</dbReference>
<organism evidence="4 5">
    <name type="scientific">Pirellula staleyi (strain ATCC 27377 / DSM 6068 / ICPB 4128)</name>
    <name type="common">Pirella staleyi</name>
    <dbReference type="NCBI Taxonomy" id="530564"/>
    <lineage>
        <taxon>Bacteria</taxon>
        <taxon>Pseudomonadati</taxon>
        <taxon>Planctomycetota</taxon>
        <taxon>Planctomycetia</taxon>
        <taxon>Pirellulales</taxon>
        <taxon>Pirellulaceae</taxon>
        <taxon>Pirellula</taxon>
    </lineage>
</organism>
<evidence type="ECO:0000313" key="5">
    <source>
        <dbReference type="Proteomes" id="UP000001887"/>
    </source>
</evidence>
<dbReference type="SUPFAM" id="SSF55729">
    <property type="entry name" value="Acyl-CoA N-acyltransferases (Nat)"/>
    <property type="match status" value="1"/>
</dbReference>
<keyword evidence="1 4" id="KW-0808">Transferase</keyword>
<dbReference type="PROSITE" id="PS51186">
    <property type="entry name" value="GNAT"/>
    <property type="match status" value="1"/>
</dbReference>
<dbReference type="CDD" id="cd04301">
    <property type="entry name" value="NAT_SF"/>
    <property type="match status" value="1"/>
</dbReference>
<dbReference type="AlphaFoldDB" id="D2QYE8"/>
<sequence>MGVTYFKRFRMEIDLPAYGPKLPALSATAIAGGRSLAPPPLAVDPALASQGYSLLAWSPKLIEAHSDVKFRSFRFELDANVFPCLGDREGCYRLMGDIVKREGFVPQATWLAQCWPDNATRPDLCGTIQGISDGQGLGAVQNIGVTPTHRGKGIGSLLVRAALQGFAEAGCRRVFLEVTAQNTGAVRLYERLGFRITKTVYKASEVAYA</sequence>
<keyword evidence="2" id="KW-0012">Acyltransferase</keyword>
<accession>D2QYE8</accession>
<dbReference type="GO" id="GO:0016747">
    <property type="term" value="F:acyltransferase activity, transferring groups other than amino-acyl groups"/>
    <property type="evidence" value="ECO:0007669"/>
    <property type="project" value="InterPro"/>
</dbReference>
<dbReference type="PANTHER" id="PTHR43420">
    <property type="entry name" value="ACETYLTRANSFERASE"/>
    <property type="match status" value="1"/>
</dbReference>
<proteinExistence type="predicted"/>
<reference evidence="4 5" key="1">
    <citation type="journal article" date="2009" name="Stand. Genomic Sci.">
        <title>Complete genome sequence of Pirellula staleyi type strain (ATCC 27377).</title>
        <authorList>
            <person name="Clum A."/>
            <person name="Tindall B.J."/>
            <person name="Sikorski J."/>
            <person name="Ivanova N."/>
            <person name="Mavrommatis K."/>
            <person name="Lucas S."/>
            <person name="Glavina del Rio T."/>
            <person name="Nolan M."/>
            <person name="Chen F."/>
            <person name="Tice H."/>
            <person name="Pitluck S."/>
            <person name="Cheng J.F."/>
            <person name="Chertkov O."/>
            <person name="Brettin T."/>
            <person name="Han C."/>
            <person name="Detter J.C."/>
            <person name="Kuske C."/>
            <person name="Bruce D."/>
            <person name="Goodwin L."/>
            <person name="Ovchinikova G."/>
            <person name="Pati A."/>
            <person name="Mikhailova N."/>
            <person name="Chen A."/>
            <person name="Palaniappan K."/>
            <person name="Land M."/>
            <person name="Hauser L."/>
            <person name="Chang Y.J."/>
            <person name="Jeffries C.D."/>
            <person name="Chain P."/>
            <person name="Rohde M."/>
            <person name="Goker M."/>
            <person name="Bristow J."/>
            <person name="Eisen J.A."/>
            <person name="Markowitz V."/>
            <person name="Hugenholtz P."/>
            <person name="Kyrpides N.C."/>
            <person name="Klenk H.P."/>
            <person name="Lapidus A."/>
        </authorList>
    </citation>
    <scope>NUCLEOTIDE SEQUENCE [LARGE SCALE GENOMIC DNA]</scope>
    <source>
        <strain evidence="5">ATCC 27377 / DSM 6068 / ICPB 4128</strain>
    </source>
</reference>
<evidence type="ECO:0000313" key="4">
    <source>
        <dbReference type="EMBL" id="ADB16362.1"/>
    </source>
</evidence>
<evidence type="ECO:0000259" key="3">
    <source>
        <dbReference type="PROSITE" id="PS51186"/>
    </source>
</evidence>
<gene>
    <name evidence="4" type="ordered locus">Psta_1687</name>
</gene>
<dbReference type="eggNOG" id="COG0456">
    <property type="taxonomic scope" value="Bacteria"/>
</dbReference>
<feature type="domain" description="N-acetyltransferase" evidence="3">
    <location>
        <begin position="52"/>
        <end position="209"/>
    </location>
</feature>
<protein>
    <submittedName>
        <fullName evidence="4">GCN5-related N-acetyltransferase</fullName>
    </submittedName>
</protein>
<dbReference type="STRING" id="530564.Psta_1687"/>
<dbReference type="PANTHER" id="PTHR43420:SF44">
    <property type="entry name" value="ACETYLTRANSFERASE YPEA"/>
    <property type="match status" value="1"/>
</dbReference>
<dbReference type="EMBL" id="CP001848">
    <property type="protein sequence ID" value="ADB16362.1"/>
    <property type="molecule type" value="Genomic_DNA"/>
</dbReference>
<evidence type="ECO:0000256" key="2">
    <source>
        <dbReference type="ARBA" id="ARBA00023315"/>
    </source>
</evidence>